<keyword evidence="2" id="KW-1185">Reference proteome</keyword>
<dbReference type="EMBL" id="CAJVPZ010089714">
    <property type="protein sequence ID" value="CAG8814362.1"/>
    <property type="molecule type" value="Genomic_DNA"/>
</dbReference>
<reference evidence="1" key="1">
    <citation type="submission" date="2021-06" db="EMBL/GenBank/DDBJ databases">
        <authorList>
            <person name="Kallberg Y."/>
            <person name="Tangrot J."/>
            <person name="Rosling A."/>
        </authorList>
    </citation>
    <scope>NUCLEOTIDE SEQUENCE</scope>
    <source>
        <strain evidence="1">IN212</strain>
    </source>
</reference>
<gene>
    <name evidence="1" type="ORF">RFULGI_LOCUS19099</name>
</gene>
<dbReference type="Proteomes" id="UP000789396">
    <property type="component" value="Unassembled WGS sequence"/>
</dbReference>
<comment type="caution">
    <text evidence="1">The sequence shown here is derived from an EMBL/GenBank/DDBJ whole genome shotgun (WGS) entry which is preliminary data.</text>
</comment>
<organism evidence="1 2">
    <name type="scientific">Racocetra fulgida</name>
    <dbReference type="NCBI Taxonomy" id="60492"/>
    <lineage>
        <taxon>Eukaryota</taxon>
        <taxon>Fungi</taxon>
        <taxon>Fungi incertae sedis</taxon>
        <taxon>Mucoromycota</taxon>
        <taxon>Glomeromycotina</taxon>
        <taxon>Glomeromycetes</taxon>
        <taxon>Diversisporales</taxon>
        <taxon>Gigasporaceae</taxon>
        <taxon>Racocetra</taxon>
    </lineage>
</organism>
<name>A0A9N9K711_9GLOM</name>
<evidence type="ECO:0000313" key="1">
    <source>
        <dbReference type="EMBL" id="CAG8814362.1"/>
    </source>
</evidence>
<dbReference type="AlphaFoldDB" id="A0A9N9K711"/>
<feature type="non-terminal residue" evidence="1">
    <location>
        <position position="1"/>
    </location>
</feature>
<proteinExistence type="predicted"/>
<accession>A0A9N9K711</accession>
<protein>
    <submittedName>
        <fullName evidence="1">6538_t:CDS:1</fullName>
    </submittedName>
</protein>
<sequence>GLQLFKELSQHNQVKAISVVGPIDSALATALREGHLFESLAFEKLVAIVLPTIPPHKPPYAPVLLDPVVMQKVDRLILAH</sequence>
<evidence type="ECO:0000313" key="2">
    <source>
        <dbReference type="Proteomes" id="UP000789396"/>
    </source>
</evidence>